<name>A0A382XQ00_9ZZZZ</name>
<protein>
    <recommendedName>
        <fullName evidence="2">SnoaL-like domain-containing protein</fullName>
    </recommendedName>
</protein>
<evidence type="ECO:0008006" key="2">
    <source>
        <dbReference type="Google" id="ProtNLM"/>
    </source>
</evidence>
<dbReference type="SUPFAM" id="SSF54427">
    <property type="entry name" value="NTF2-like"/>
    <property type="match status" value="1"/>
</dbReference>
<dbReference type="AlphaFoldDB" id="A0A382XQ00"/>
<dbReference type="InterPro" id="IPR032710">
    <property type="entry name" value="NTF2-like_dom_sf"/>
</dbReference>
<organism evidence="1">
    <name type="scientific">marine metagenome</name>
    <dbReference type="NCBI Taxonomy" id="408172"/>
    <lineage>
        <taxon>unclassified sequences</taxon>
        <taxon>metagenomes</taxon>
        <taxon>ecological metagenomes</taxon>
    </lineage>
</organism>
<evidence type="ECO:0000313" key="1">
    <source>
        <dbReference type="EMBL" id="SVD73073.1"/>
    </source>
</evidence>
<sequence>MTARASRPPMGIATDKTVENKHIYAKYLQVFETGKINAIENAVNDIFTSKTKIDAFHPVNITTGSKGYLSSILKPMIRSFKGFQRRDNILIGGEYQGAEWVTSTGYFLGHFDEPWLGIPPSGRLEHIRYGEFHRMQDGKIIQSQIFLGISELLIDLGLWPLKPSGGYEGVMPGPSTHDGIVLSRSDPLQSRASADLVEAMLMELTSSDCAWRPYWDDKMIWYGPGGFGSYFTKDAFEAFQVPFEQTFEGWGDGTREGITG</sequence>
<dbReference type="Gene3D" id="3.10.450.50">
    <property type="match status" value="1"/>
</dbReference>
<accession>A0A382XQ00</accession>
<proteinExistence type="predicted"/>
<feature type="non-terminal residue" evidence="1">
    <location>
        <position position="260"/>
    </location>
</feature>
<gene>
    <name evidence="1" type="ORF">METZ01_LOCUS425927</name>
</gene>
<reference evidence="1" key="1">
    <citation type="submission" date="2018-05" db="EMBL/GenBank/DDBJ databases">
        <authorList>
            <person name="Lanie J.A."/>
            <person name="Ng W.-L."/>
            <person name="Kazmierczak K.M."/>
            <person name="Andrzejewski T.M."/>
            <person name="Davidsen T.M."/>
            <person name="Wayne K.J."/>
            <person name="Tettelin H."/>
            <person name="Glass J.I."/>
            <person name="Rusch D."/>
            <person name="Podicherti R."/>
            <person name="Tsui H.-C.T."/>
            <person name="Winkler M.E."/>
        </authorList>
    </citation>
    <scope>NUCLEOTIDE SEQUENCE</scope>
</reference>
<dbReference type="EMBL" id="UINC01169503">
    <property type="protein sequence ID" value="SVD73073.1"/>
    <property type="molecule type" value="Genomic_DNA"/>
</dbReference>